<reference evidence="1" key="1">
    <citation type="submission" date="2019-08" db="EMBL/GenBank/DDBJ databases">
        <title>Genome sequence of Clostridiales bacterium MT110.</title>
        <authorList>
            <person name="Cao J."/>
        </authorList>
    </citation>
    <scope>NUCLEOTIDE SEQUENCE</scope>
    <source>
        <strain evidence="1">MT110</strain>
    </source>
</reference>
<dbReference type="EMBL" id="CP042469">
    <property type="protein sequence ID" value="QOX62694.1"/>
    <property type="molecule type" value="Genomic_DNA"/>
</dbReference>
<protein>
    <submittedName>
        <fullName evidence="1">CGGC domain-containing protein</fullName>
    </submittedName>
</protein>
<name>A0ACD1A8M7_9FIRM</name>
<organism evidence="1 2">
    <name type="scientific">Anoxybacterium hadale</name>
    <dbReference type="NCBI Taxonomy" id="3408580"/>
    <lineage>
        <taxon>Bacteria</taxon>
        <taxon>Bacillati</taxon>
        <taxon>Bacillota</taxon>
        <taxon>Clostridia</taxon>
        <taxon>Peptostreptococcales</taxon>
        <taxon>Anaerovoracaceae</taxon>
        <taxon>Anoxybacterium</taxon>
    </lineage>
</organism>
<keyword evidence="2" id="KW-1185">Reference proteome</keyword>
<dbReference type="Proteomes" id="UP000594014">
    <property type="component" value="Chromosome"/>
</dbReference>
<evidence type="ECO:0000313" key="1">
    <source>
        <dbReference type="EMBL" id="QOX62694.1"/>
    </source>
</evidence>
<gene>
    <name evidence="1" type="ORF">FRZ06_04695</name>
</gene>
<evidence type="ECO:0000313" key="2">
    <source>
        <dbReference type="Proteomes" id="UP000594014"/>
    </source>
</evidence>
<sequence length="151" mass="17120">METKSEAKYVFIIQCEIARQRCSGFACTNGFYNRDDVFQGYDDGVRYIAITCGGCCGAGLAARMEHFSNKLRKTDVTKDEVAVHLSSCMVTDNYHHDRCPHTEYIKGLIIKKGYKNITEGTYISKTAEKKREKGEYKRYADTTEGIKTSLI</sequence>
<proteinExistence type="predicted"/>
<accession>A0ACD1A8M7</accession>